<name>A0AAU7JSS2_9MICO</name>
<protein>
    <submittedName>
        <fullName evidence="2">Uncharacterized protein</fullName>
    </submittedName>
</protein>
<sequence>MDHLPLRELLQRLAASEETLRVTQHRRPEAEAPHEQQAARETGARITSELERRRQQRRRDEGRRRSAAWPPPPW</sequence>
<evidence type="ECO:0000256" key="1">
    <source>
        <dbReference type="SAM" id="MobiDB-lite"/>
    </source>
</evidence>
<reference evidence="2" key="1">
    <citation type="submission" date="2024-05" db="EMBL/GenBank/DDBJ databases">
        <authorList>
            <person name="Kim S."/>
            <person name="Heo J."/>
            <person name="Choi H."/>
            <person name="Choi Y."/>
            <person name="Kwon S.-W."/>
            <person name="Kim Y."/>
        </authorList>
    </citation>
    <scope>NUCLEOTIDE SEQUENCE</scope>
    <source>
        <strain evidence="2">KACC 23699</strain>
    </source>
</reference>
<proteinExistence type="predicted"/>
<accession>A0AAU7JSS2</accession>
<organism evidence="2">
    <name type="scientific">Pedococcus sp. KACC 23699</name>
    <dbReference type="NCBI Taxonomy" id="3149228"/>
    <lineage>
        <taxon>Bacteria</taxon>
        <taxon>Bacillati</taxon>
        <taxon>Actinomycetota</taxon>
        <taxon>Actinomycetes</taxon>
        <taxon>Micrococcales</taxon>
        <taxon>Intrasporangiaceae</taxon>
        <taxon>Pedococcus</taxon>
    </lineage>
</organism>
<evidence type="ECO:0000313" key="2">
    <source>
        <dbReference type="EMBL" id="XBO43220.1"/>
    </source>
</evidence>
<feature type="compositionally biased region" description="Basic and acidic residues" evidence="1">
    <location>
        <begin position="48"/>
        <end position="64"/>
    </location>
</feature>
<gene>
    <name evidence="2" type="ORF">ABEG17_16885</name>
</gene>
<dbReference type="AlphaFoldDB" id="A0AAU7JSS2"/>
<feature type="compositionally biased region" description="Basic and acidic residues" evidence="1">
    <location>
        <begin position="26"/>
        <end position="38"/>
    </location>
</feature>
<feature type="region of interest" description="Disordered" evidence="1">
    <location>
        <begin position="16"/>
        <end position="74"/>
    </location>
</feature>
<dbReference type="EMBL" id="CP157483">
    <property type="protein sequence ID" value="XBO43220.1"/>
    <property type="molecule type" value="Genomic_DNA"/>
</dbReference>
<dbReference type="RefSeq" id="WP_406830650.1">
    <property type="nucleotide sequence ID" value="NZ_CP157483.1"/>
</dbReference>